<comment type="caution">
    <text evidence="1">The sequence shown here is derived from an EMBL/GenBank/DDBJ whole genome shotgun (WGS) entry which is preliminary data.</text>
</comment>
<evidence type="ECO:0000313" key="1">
    <source>
        <dbReference type="EMBL" id="MCK9878585.1"/>
    </source>
</evidence>
<name>A0ABT0K470_9ACTN</name>
<protein>
    <submittedName>
        <fullName evidence="1">Uncharacterized protein</fullName>
    </submittedName>
</protein>
<gene>
    <name evidence="1" type="ORF">MXD59_22945</name>
</gene>
<organism evidence="1 2">
    <name type="scientific">Frankia umida</name>
    <dbReference type="NCBI Taxonomy" id="573489"/>
    <lineage>
        <taxon>Bacteria</taxon>
        <taxon>Bacillati</taxon>
        <taxon>Actinomycetota</taxon>
        <taxon>Actinomycetes</taxon>
        <taxon>Frankiales</taxon>
        <taxon>Frankiaceae</taxon>
        <taxon>Frankia</taxon>
    </lineage>
</organism>
<keyword evidence="2" id="KW-1185">Reference proteome</keyword>
<dbReference type="RefSeq" id="WP_248826679.1">
    <property type="nucleotide sequence ID" value="NZ_JALKFT010000038.1"/>
</dbReference>
<dbReference type="EMBL" id="JALKFT010000038">
    <property type="protein sequence ID" value="MCK9878585.1"/>
    <property type="molecule type" value="Genomic_DNA"/>
</dbReference>
<sequence length="67" mass="7173">MFDALVGALEAVVPEPELPARLPQATSASDDRATTATSDFARMDMISPGRSVTRDLHNRVDVLDTSS</sequence>
<reference evidence="1 2" key="1">
    <citation type="submission" date="2022-04" db="EMBL/GenBank/DDBJ databases">
        <title>Genome diversity in the genus Frankia.</title>
        <authorList>
            <person name="Carlos-Shanley C."/>
            <person name="Hahn D."/>
        </authorList>
    </citation>
    <scope>NUCLEOTIDE SEQUENCE [LARGE SCALE GENOMIC DNA]</scope>
    <source>
        <strain evidence="1 2">Ag45/Mut15</strain>
    </source>
</reference>
<dbReference type="Proteomes" id="UP001201873">
    <property type="component" value="Unassembled WGS sequence"/>
</dbReference>
<proteinExistence type="predicted"/>
<accession>A0ABT0K470</accession>
<evidence type="ECO:0000313" key="2">
    <source>
        <dbReference type="Proteomes" id="UP001201873"/>
    </source>
</evidence>